<organism evidence="3 4">
    <name type="scientific">Emiliania huxleyi (strain CCMP1516)</name>
    <dbReference type="NCBI Taxonomy" id="280463"/>
    <lineage>
        <taxon>Eukaryota</taxon>
        <taxon>Haptista</taxon>
        <taxon>Haptophyta</taxon>
        <taxon>Prymnesiophyceae</taxon>
        <taxon>Isochrysidales</taxon>
        <taxon>Noelaerhabdaceae</taxon>
        <taxon>Emiliania</taxon>
    </lineage>
</organism>
<dbReference type="Proteomes" id="UP000013827">
    <property type="component" value="Unassembled WGS sequence"/>
</dbReference>
<keyword evidence="4" id="KW-1185">Reference proteome</keyword>
<dbReference type="PaxDb" id="2903-EOD09228"/>
<dbReference type="Pfam" id="PF00106">
    <property type="entry name" value="adh_short"/>
    <property type="match status" value="1"/>
</dbReference>
<dbReference type="PANTHER" id="PTHR43086">
    <property type="entry name" value="VERY-LONG-CHAIN 3-OXOOACYL-COA REDUCTASE"/>
    <property type="match status" value="1"/>
</dbReference>
<evidence type="ECO:0000256" key="1">
    <source>
        <dbReference type="ARBA" id="ARBA00006484"/>
    </source>
</evidence>
<dbReference type="PRINTS" id="PR01397">
    <property type="entry name" value="DHBDHDRGNASE"/>
</dbReference>
<dbReference type="EnsemblProtists" id="EOD09228">
    <property type="protein sequence ID" value="EOD09228"/>
    <property type="gene ID" value="EMIHUDRAFT_452872"/>
</dbReference>
<evidence type="ECO:0000313" key="3">
    <source>
        <dbReference type="EnsemblProtists" id="EOD09228"/>
    </source>
</evidence>
<dbReference type="SUPFAM" id="SSF51735">
    <property type="entry name" value="NAD(P)-binding Rossmann-fold domains"/>
    <property type="match status" value="1"/>
</dbReference>
<accession>A0A0D3ID93</accession>
<keyword evidence="2" id="KW-0560">Oxidoreductase</keyword>
<sequence>MSLQGKVAVVTGASSGIGQGIALALAAEGCAVALAARRVDITQATADEIAGRGGRAIAVATDVTVRADVKALAAAAEAQLGPVDILVNAAGVMYFTMLKNLHEDEWERTIDTNCKGVVNGVGAAFVAIFSKGLRAECVGTGVAWGQVTDVQPGDVGTNLIVANTDKEAAAAEKMGVSIGEKIAGERNSVLDVADIASAVLYALTAPAHVGVHELLIEPRDQMWGDPTALG</sequence>
<dbReference type="STRING" id="2903.R1BHG6"/>
<dbReference type="GO" id="GO:0005783">
    <property type="term" value="C:endoplasmic reticulum"/>
    <property type="evidence" value="ECO:0007669"/>
    <property type="project" value="TreeGrafter"/>
</dbReference>
<dbReference type="InterPro" id="IPR003560">
    <property type="entry name" value="DHB_DH"/>
</dbReference>
<proteinExistence type="inferred from homology"/>
<reference evidence="3" key="2">
    <citation type="submission" date="2024-10" db="UniProtKB">
        <authorList>
            <consortium name="EnsemblProtists"/>
        </authorList>
    </citation>
    <scope>IDENTIFICATION</scope>
</reference>
<dbReference type="GO" id="GO:0019290">
    <property type="term" value="P:siderophore biosynthetic process"/>
    <property type="evidence" value="ECO:0007669"/>
    <property type="project" value="InterPro"/>
</dbReference>
<dbReference type="InterPro" id="IPR002347">
    <property type="entry name" value="SDR_fam"/>
</dbReference>
<dbReference type="eggNOG" id="KOG1205">
    <property type="taxonomic scope" value="Eukaryota"/>
</dbReference>
<name>A0A0D3ID93_EMIH1</name>
<dbReference type="GO" id="GO:0008667">
    <property type="term" value="F:2,3-dihydro-2,3-dihydroxybenzoate dehydrogenase activity"/>
    <property type="evidence" value="ECO:0007669"/>
    <property type="project" value="InterPro"/>
</dbReference>
<evidence type="ECO:0000256" key="2">
    <source>
        <dbReference type="ARBA" id="ARBA00023002"/>
    </source>
</evidence>
<dbReference type="PANTHER" id="PTHR43086:SF3">
    <property type="entry name" value="NADP-DEPENDENT 3-HYDROXY ACID DEHYDROGENASE YDFG"/>
    <property type="match status" value="1"/>
</dbReference>
<dbReference type="RefSeq" id="XP_005761657.1">
    <property type="nucleotide sequence ID" value="XM_005761600.1"/>
</dbReference>
<reference evidence="4" key="1">
    <citation type="journal article" date="2013" name="Nature">
        <title>Pan genome of the phytoplankton Emiliania underpins its global distribution.</title>
        <authorList>
            <person name="Read B.A."/>
            <person name="Kegel J."/>
            <person name="Klute M.J."/>
            <person name="Kuo A."/>
            <person name="Lefebvre S.C."/>
            <person name="Maumus F."/>
            <person name="Mayer C."/>
            <person name="Miller J."/>
            <person name="Monier A."/>
            <person name="Salamov A."/>
            <person name="Young J."/>
            <person name="Aguilar M."/>
            <person name="Claverie J.M."/>
            <person name="Frickenhaus S."/>
            <person name="Gonzalez K."/>
            <person name="Herman E.K."/>
            <person name="Lin Y.C."/>
            <person name="Napier J."/>
            <person name="Ogata H."/>
            <person name="Sarno A.F."/>
            <person name="Shmutz J."/>
            <person name="Schroeder D."/>
            <person name="de Vargas C."/>
            <person name="Verret F."/>
            <person name="von Dassow P."/>
            <person name="Valentin K."/>
            <person name="Van de Peer Y."/>
            <person name="Wheeler G."/>
            <person name="Dacks J.B."/>
            <person name="Delwiche C.F."/>
            <person name="Dyhrman S.T."/>
            <person name="Glockner G."/>
            <person name="John U."/>
            <person name="Richards T."/>
            <person name="Worden A.Z."/>
            <person name="Zhang X."/>
            <person name="Grigoriev I.V."/>
            <person name="Allen A.E."/>
            <person name="Bidle K."/>
            <person name="Borodovsky M."/>
            <person name="Bowler C."/>
            <person name="Brownlee C."/>
            <person name="Cock J.M."/>
            <person name="Elias M."/>
            <person name="Gladyshev V.N."/>
            <person name="Groth M."/>
            <person name="Guda C."/>
            <person name="Hadaegh A."/>
            <person name="Iglesias-Rodriguez M.D."/>
            <person name="Jenkins J."/>
            <person name="Jones B.M."/>
            <person name="Lawson T."/>
            <person name="Leese F."/>
            <person name="Lindquist E."/>
            <person name="Lobanov A."/>
            <person name="Lomsadze A."/>
            <person name="Malik S.B."/>
            <person name="Marsh M.E."/>
            <person name="Mackinder L."/>
            <person name="Mock T."/>
            <person name="Mueller-Roeber B."/>
            <person name="Pagarete A."/>
            <person name="Parker M."/>
            <person name="Probert I."/>
            <person name="Quesneville H."/>
            <person name="Raines C."/>
            <person name="Rensing S.A."/>
            <person name="Riano-Pachon D.M."/>
            <person name="Richier S."/>
            <person name="Rokitta S."/>
            <person name="Shiraiwa Y."/>
            <person name="Soanes D.M."/>
            <person name="van der Giezen M."/>
            <person name="Wahlund T.M."/>
            <person name="Williams B."/>
            <person name="Wilson W."/>
            <person name="Wolfe G."/>
            <person name="Wurch L.L."/>
        </authorList>
    </citation>
    <scope>NUCLEOTIDE SEQUENCE</scope>
</reference>
<dbReference type="KEGG" id="ehx:EMIHUDRAFT_452872"/>
<dbReference type="Gene3D" id="3.40.50.720">
    <property type="entry name" value="NAD(P)-binding Rossmann-like Domain"/>
    <property type="match status" value="1"/>
</dbReference>
<comment type="similarity">
    <text evidence="1">Belongs to the short-chain dehydrogenases/reductases (SDR) family.</text>
</comment>
<dbReference type="GO" id="GO:0030497">
    <property type="term" value="P:fatty acid elongation"/>
    <property type="evidence" value="ECO:0007669"/>
    <property type="project" value="TreeGrafter"/>
</dbReference>
<evidence type="ECO:0000313" key="4">
    <source>
        <dbReference type="Proteomes" id="UP000013827"/>
    </source>
</evidence>
<protein>
    <submittedName>
        <fullName evidence="3">Uncharacterized protein</fullName>
    </submittedName>
</protein>
<dbReference type="InterPro" id="IPR036291">
    <property type="entry name" value="NAD(P)-bd_dom_sf"/>
</dbReference>
<dbReference type="AlphaFoldDB" id="A0A0D3ID93"/>
<dbReference type="HOGENOM" id="CLU_010194_2_10_1"/>
<dbReference type="GeneID" id="17255489"/>